<gene>
    <name evidence="4" type="ORF">C8P68_106391</name>
</gene>
<dbReference type="InterPro" id="IPR014718">
    <property type="entry name" value="GH-type_carb-bd"/>
</dbReference>
<dbReference type="GO" id="GO:0030246">
    <property type="term" value="F:carbohydrate binding"/>
    <property type="evidence" value="ECO:0007669"/>
    <property type="project" value="InterPro"/>
</dbReference>
<comment type="cofactor">
    <cofactor evidence="1">
        <name>Ca(2+)</name>
        <dbReference type="ChEBI" id="CHEBI:29108"/>
    </cofactor>
</comment>
<dbReference type="OrthoDB" id="9795355at2"/>
<dbReference type="GO" id="GO:0005975">
    <property type="term" value="P:carbohydrate metabolic process"/>
    <property type="evidence" value="ECO:0007669"/>
    <property type="project" value="InterPro"/>
</dbReference>
<keyword evidence="5" id="KW-1185">Reference proteome</keyword>
<name>A0A2T5J7W9_9SPHI</name>
<evidence type="ECO:0000313" key="5">
    <source>
        <dbReference type="Proteomes" id="UP000244168"/>
    </source>
</evidence>
<dbReference type="Pfam" id="PF01263">
    <property type="entry name" value="Aldose_epim"/>
    <property type="match status" value="1"/>
</dbReference>
<evidence type="ECO:0000313" key="4">
    <source>
        <dbReference type="EMBL" id="PTQ95176.1"/>
    </source>
</evidence>
<dbReference type="AlphaFoldDB" id="A0A2T5J7W9"/>
<evidence type="ECO:0000256" key="2">
    <source>
        <dbReference type="ARBA" id="ARBA00011245"/>
    </source>
</evidence>
<comment type="caution">
    <text evidence="4">The sequence shown here is derived from an EMBL/GenBank/DDBJ whole genome shotgun (WGS) entry which is preliminary data.</text>
</comment>
<dbReference type="Gene3D" id="2.70.98.10">
    <property type="match status" value="1"/>
</dbReference>
<proteinExistence type="predicted"/>
<organism evidence="4 5">
    <name type="scientific">Mucilaginibacter yixingensis</name>
    <dbReference type="NCBI Taxonomy" id="1295612"/>
    <lineage>
        <taxon>Bacteria</taxon>
        <taxon>Pseudomonadati</taxon>
        <taxon>Bacteroidota</taxon>
        <taxon>Sphingobacteriia</taxon>
        <taxon>Sphingobacteriales</taxon>
        <taxon>Sphingobacteriaceae</taxon>
        <taxon>Mucilaginibacter</taxon>
    </lineage>
</organism>
<dbReference type="SUPFAM" id="SSF74650">
    <property type="entry name" value="Galactose mutarotase-like"/>
    <property type="match status" value="1"/>
</dbReference>
<dbReference type="Proteomes" id="UP000244168">
    <property type="component" value="Unassembled WGS sequence"/>
</dbReference>
<evidence type="ECO:0000256" key="1">
    <source>
        <dbReference type="ARBA" id="ARBA00001913"/>
    </source>
</evidence>
<dbReference type="RefSeq" id="WP_107830158.1">
    <property type="nucleotide sequence ID" value="NZ_CP160205.1"/>
</dbReference>
<reference evidence="4 5" key="1">
    <citation type="submission" date="2018-04" db="EMBL/GenBank/DDBJ databases">
        <title>Genomic Encyclopedia of Archaeal and Bacterial Type Strains, Phase II (KMG-II): from individual species to whole genera.</title>
        <authorList>
            <person name="Goeker M."/>
        </authorList>
    </citation>
    <scope>NUCLEOTIDE SEQUENCE [LARGE SCALE GENOMIC DNA]</scope>
    <source>
        <strain evidence="4 5">DSM 26809</strain>
    </source>
</reference>
<dbReference type="GO" id="GO:0016853">
    <property type="term" value="F:isomerase activity"/>
    <property type="evidence" value="ECO:0007669"/>
    <property type="project" value="InterPro"/>
</dbReference>
<protein>
    <submittedName>
        <fullName evidence="4">Galactose mutarotase-like enzyme</fullName>
    </submittedName>
</protein>
<dbReference type="InterPro" id="IPR008183">
    <property type="entry name" value="Aldose_1/G6P_1-epimerase"/>
</dbReference>
<dbReference type="InterPro" id="IPR037481">
    <property type="entry name" value="LacX"/>
</dbReference>
<sequence length="289" mass="33035">MTVIENDFLKATINPIGAQLSSLINKATGTELMWQADEKFWPWHAPNLFPVIGSLINNQIIVNGKPYTIETRHGFVRVSDMLPIETTSSQAKFSLPYNQHTLEMYPFKFEYQVIYDLIDNALRVTYKVINLDAGSIYFSVGGHPAFNVPFHAGEKYEDYYLDFEVEEPLVEHLLNTEGFFNGETSPVKLDGKKLFLTRNLFDHDALIFKNLKSRQVTIRSTQHDEHITVDFPHFNYLGIWAKTGADFVCVEPWLGCADSAGEPKELKHKEAIQKLDHGHVFETAFFVSI</sequence>
<accession>A0A2T5J7W9</accession>
<dbReference type="CDD" id="cd09024">
    <property type="entry name" value="Aldose_epim_lacX"/>
    <property type="match status" value="1"/>
</dbReference>
<evidence type="ECO:0000256" key="3">
    <source>
        <dbReference type="ARBA" id="ARBA00022837"/>
    </source>
</evidence>
<dbReference type="InterPro" id="IPR011013">
    <property type="entry name" value="Gal_mutarotase_sf_dom"/>
</dbReference>
<dbReference type="EMBL" id="QAOQ01000006">
    <property type="protein sequence ID" value="PTQ95176.1"/>
    <property type="molecule type" value="Genomic_DNA"/>
</dbReference>
<keyword evidence="3" id="KW-0106">Calcium</keyword>
<comment type="subunit">
    <text evidence="2">Monomer.</text>
</comment>